<dbReference type="EMBL" id="FWDM01000009">
    <property type="protein sequence ID" value="SLM11042.1"/>
    <property type="molecule type" value="Genomic_DNA"/>
</dbReference>
<proteinExistence type="predicted"/>
<gene>
    <name evidence="1" type="ORF">SPIROBIBN47_170011</name>
</gene>
<protein>
    <submittedName>
        <fullName evidence="1">Uncharacterized protein</fullName>
    </submittedName>
</protein>
<accession>A0A3P3XGL1</accession>
<reference evidence="1" key="1">
    <citation type="submission" date="2017-02" db="EMBL/GenBank/DDBJ databases">
        <authorList>
            <person name="Regsiter A."/>
            <person name="William W."/>
        </authorList>
    </citation>
    <scope>NUCLEOTIDE SEQUENCE</scope>
    <source>
        <strain evidence="1">Bib</strain>
    </source>
</reference>
<dbReference type="AlphaFoldDB" id="A0A3P3XGL1"/>
<evidence type="ECO:0000313" key="1">
    <source>
        <dbReference type="EMBL" id="SLM11042.1"/>
    </source>
</evidence>
<sequence length="45" mass="5260">MSIDNKVAFSRVVKKIIDVAGEAAQFHEYEIFMSFISLLLEYMFQ</sequence>
<organism evidence="1">
    <name type="scientific">uncultured spirochete</name>
    <dbReference type="NCBI Taxonomy" id="156406"/>
    <lineage>
        <taxon>Bacteria</taxon>
        <taxon>Pseudomonadati</taxon>
        <taxon>Spirochaetota</taxon>
        <taxon>Spirochaetia</taxon>
        <taxon>Spirochaetales</taxon>
        <taxon>environmental samples</taxon>
    </lineage>
</organism>
<name>A0A3P3XGL1_9SPIR</name>